<reference evidence="1 2" key="1">
    <citation type="submission" date="2015-11" db="EMBL/GenBank/DDBJ databases">
        <title>Expanding the genomic diversity of Burkholderia species for the development of highly accurate diagnostics.</title>
        <authorList>
            <person name="Sahl J."/>
            <person name="Keim P."/>
            <person name="Wagner D."/>
        </authorList>
    </citation>
    <scope>NUCLEOTIDE SEQUENCE [LARGE SCALE GENOMIC DNA]</scope>
    <source>
        <strain evidence="1 2">MSMB1302</strain>
    </source>
</reference>
<sequence>MPNDMIAQIHRGEAIVPAWANRPEYNGGGMTVNNSFTIPGGADMRTQSQIAALAGAALSQAMRRNG</sequence>
<dbReference type="EMBL" id="LOYH01000069">
    <property type="protein sequence ID" value="KVK79090.1"/>
    <property type="molecule type" value="Genomic_DNA"/>
</dbReference>
<protein>
    <submittedName>
        <fullName evidence="1">Uncharacterized protein</fullName>
    </submittedName>
</protein>
<comment type="caution">
    <text evidence="1">The sequence shown here is derived from an EMBL/GenBank/DDBJ whole genome shotgun (WGS) entry which is preliminary data.</text>
</comment>
<evidence type="ECO:0000313" key="2">
    <source>
        <dbReference type="Proteomes" id="UP000069001"/>
    </source>
</evidence>
<gene>
    <name evidence="1" type="ORF">WS90_19125</name>
</gene>
<name>A0A103ZFE9_BURCE</name>
<proteinExistence type="predicted"/>
<dbReference type="AlphaFoldDB" id="A0A103ZFE9"/>
<dbReference type="RefSeq" id="WP_081074648.1">
    <property type="nucleotide sequence ID" value="NZ_LOYH01000069.1"/>
</dbReference>
<organism evidence="1 2">
    <name type="scientific">Burkholderia cepacia</name>
    <name type="common">Pseudomonas cepacia</name>
    <dbReference type="NCBI Taxonomy" id="292"/>
    <lineage>
        <taxon>Bacteria</taxon>
        <taxon>Pseudomonadati</taxon>
        <taxon>Pseudomonadota</taxon>
        <taxon>Betaproteobacteria</taxon>
        <taxon>Burkholderiales</taxon>
        <taxon>Burkholderiaceae</taxon>
        <taxon>Burkholderia</taxon>
        <taxon>Burkholderia cepacia complex</taxon>
    </lineage>
</organism>
<accession>A0A103ZFE9</accession>
<dbReference type="Proteomes" id="UP000069001">
    <property type="component" value="Unassembled WGS sequence"/>
</dbReference>
<evidence type="ECO:0000313" key="1">
    <source>
        <dbReference type="EMBL" id="KVK79090.1"/>
    </source>
</evidence>